<proteinExistence type="predicted"/>
<evidence type="ECO:0000313" key="1">
    <source>
        <dbReference type="EMBL" id="AUB35216.1"/>
    </source>
</evidence>
<gene>
    <name evidence="1" type="ORF">COO91_01088</name>
</gene>
<keyword evidence="2" id="KW-1185">Reference proteome</keyword>
<reference evidence="1 2" key="1">
    <citation type="submission" date="2017-11" db="EMBL/GenBank/DDBJ databases">
        <title>Complete genome of a free-living desiccation-tolerant cyanobacterium and its photosynthetic adaptation to extreme terrestrial habitat.</title>
        <authorList>
            <person name="Shang J."/>
        </authorList>
    </citation>
    <scope>NUCLEOTIDE SEQUENCE [LARGE SCALE GENOMIC DNA]</scope>
    <source>
        <strain evidence="1 2">CCNUN1</strain>
    </source>
</reference>
<accession>A0A2K8SIC2</accession>
<dbReference type="Proteomes" id="UP000232003">
    <property type="component" value="Chromosome"/>
</dbReference>
<name>A0A2K8SIC2_9NOSO</name>
<protein>
    <submittedName>
        <fullName evidence="1">Uncharacterized protein</fullName>
    </submittedName>
</protein>
<dbReference type="RefSeq" id="WP_157816333.1">
    <property type="nucleotide sequence ID" value="NZ_CAWNNC010000001.1"/>
</dbReference>
<evidence type="ECO:0000313" key="2">
    <source>
        <dbReference type="Proteomes" id="UP000232003"/>
    </source>
</evidence>
<dbReference type="EMBL" id="CP024785">
    <property type="protein sequence ID" value="AUB35216.1"/>
    <property type="molecule type" value="Genomic_DNA"/>
</dbReference>
<dbReference type="AlphaFoldDB" id="A0A2K8SIC2"/>
<sequence length="58" mass="6407">MNKADPSGAENFLESQVEKTVTRGNSIRVSKYSRFLREAEAGGGLRRGKIAKLGRGRR</sequence>
<dbReference type="KEGG" id="nfl:COO91_01088"/>
<organism evidence="1 2">
    <name type="scientific">Nostoc flagelliforme CCNUN1</name>
    <dbReference type="NCBI Taxonomy" id="2038116"/>
    <lineage>
        <taxon>Bacteria</taxon>
        <taxon>Bacillati</taxon>
        <taxon>Cyanobacteriota</taxon>
        <taxon>Cyanophyceae</taxon>
        <taxon>Nostocales</taxon>
        <taxon>Nostocaceae</taxon>
        <taxon>Nostoc</taxon>
    </lineage>
</organism>